<keyword evidence="1" id="KW-0805">Transcription regulation</keyword>
<dbReference type="Pfam" id="PF13411">
    <property type="entry name" value="MerR_1"/>
    <property type="match status" value="1"/>
</dbReference>
<reference evidence="7 8" key="1">
    <citation type="submission" date="2019-02" db="EMBL/GenBank/DDBJ databases">
        <authorList>
            <consortium name="Pathogen Informatics"/>
        </authorList>
    </citation>
    <scope>NUCLEOTIDE SEQUENCE [LARGE SCALE GENOMIC DNA]</scope>
    <source>
        <strain evidence="7 8">3012STDY6756504</strain>
    </source>
</reference>
<keyword evidence="4" id="KW-0804">Transcription</keyword>
<dbReference type="GO" id="GO:0003677">
    <property type="term" value="F:DNA binding"/>
    <property type="evidence" value="ECO:0007669"/>
    <property type="project" value="UniProtKB-KW"/>
</dbReference>
<proteinExistence type="predicted"/>
<dbReference type="InterPro" id="IPR036244">
    <property type="entry name" value="TipA-like_antibiotic-bd"/>
</dbReference>
<evidence type="ECO:0000256" key="1">
    <source>
        <dbReference type="ARBA" id="ARBA00023015"/>
    </source>
</evidence>
<evidence type="ECO:0000313" key="7">
    <source>
        <dbReference type="EMBL" id="VFA97166.1"/>
    </source>
</evidence>
<dbReference type="Gene3D" id="1.10.1660.10">
    <property type="match status" value="1"/>
</dbReference>
<keyword evidence="5" id="KW-0175">Coiled coil</keyword>
<evidence type="ECO:0000256" key="4">
    <source>
        <dbReference type="ARBA" id="ARBA00023163"/>
    </source>
</evidence>
<sequence>MSGDGAATLGGVADPVTPDVDTGLTVGAVAARAGVTVRALHHWDAIGLVSPSARTDGGYRLYTGADLARLHRVLVYRELGVPLAEIADLLDAPSADATDSLRRQRDRLRERIAELERMGAALDRMIEARQSGILLSAEEQIAMFGRHWQPEWVGRAREQWGDTAQWAQYAERAADRTPEQWQRIADAVHALTDDLAEASRRGVRPGSAEADALAERHRASIGVYFDCTHAMQVCLGRKYVADAGYTEFYDGFEPGLTVWLRDIIDANARHHGVDPDTATWQ</sequence>
<feature type="domain" description="HTH merR-type" evidence="6">
    <location>
        <begin position="23"/>
        <end position="92"/>
    </location>
</feature>
<dbReference type="EMBL" id="LR215973">
    <property type="protein sequence ID" value="VFA97166.1"/>
    <property type="molecule type" value="Genomic_DNA"/>
</dbReference>
<dbReference type="InterPro" id="IPR047057">
    <property type="entry name" value="MerR_fam"/>
</dbReference>
<dbReference type="PANTHER" id="PTHR30204:SF90">
    <property type="entry name" value="HTH-TYPE TRANSCRIPTIONAL ACTIVATOR MTA"/>
    <property type="match status" value="1"/>
</dbReference>
<dbReference type="GO" id="GO:0003700">
    <property type="term" value="F:DNA-binding transcription factor activity"/>
    <property type="evidence" value="ECO:0007669"/>
    <property type="project" value="InterPro"/>
</dbReference>
<dbReference type="PANTHER" id="PTHR30204">
    <property type="entry name" value="REDOX-CYCLING DRUG-SENSING TRANSCRIPTIONAL ACTIVATOR SOXR"/>
    <property type="match status" value="1"/>
</dbReference>
<dbReference type="Gene3D" id="1.10.490.50">
    <property type="entry name" value="Antibiotic binding domain of TipA-like multidrug resistance regulators"/>
    <property type="match status" value="1"/>
</dbReference>
<organism evidence="7 8">
    <name type="scientific">Nocardia cyriacigeorgica</name>
    <dbReference type="NCBI Taxonomy" id="135487"/>
    <lineage>
        <taxon>Bacteria</taxon>
        <taxon>Bacillati</taxon>
        <taxon>Actinomycetota</taxon>
        <taxon>Actinomycetes</taxon>
        <taxon>Mycobacteriales</taxon>
        <taxon>Nocardiaceae</taxon>
        <taxon>Nocardia</taxon>
    </lineage>
</organism>
<feature type="coiled-coil region" evidence="5">
    <location>
        <begin position="98"/>
        <end position="125"/>
    </location>
</feature>
<dbReference type="CDD" id="cd01106">
    <property type="entry name" value="HTH_TipAL-Mta"/>
    <property type="match status" value="1"/>
</dbReference>
<dbReference type="Proteomes" id="UP000290439">
    <property type="component" value="Chromosome"/>
</dbReference>
<dbReference type="Pfam" id="PF07739">
    <property type="entry name" value="TipAS"/>
    <property type="match status" value="1"/>
</dbReference>
<keyword evidence="3" id="KW-0010">Activator</keyword>
<dbReference type="PROSITE" id="PS00552">
    <property type="entry name" value="HTH_MERR_1"/>
    <property type="match status" value="1"/>
</dbReference>
<dbReference type="SMART" id="SM00422">
    <property type="entry name" value="HTH_MERR"/>
    <property type="match status" value="1"/>
</dbReference>
<dbReference type="SUPFAM" id="SSF46955">
    <property type="entry name" value="Putative DNA-binding domain"/>
    <property type="match status" value="1"/>
</dbReference>
<keyword evidence="2" id="KW-0238">DNA-binding</keyword>
<evidence type="ECO:0000313" key="8">
    <source>
        <dbReference type="Proteomes" id="UP000290439"/>
    </source>
</evidence>
<dbReference type="PROSITE" id="PS50937">
    <property type="entry name" value="HTH_MERR_2"/>
    <property type="match status" value="1"/>
</dbReference>
<gene>
    <name evidence="7" type="primary">tipA_1</name>
    <name evidence="7" type="ORF">NCTC10797_00925</name>
</gene>
<evidence type="ECO:0000259" key="6">
    <source>
        <dbReference type="PROSITE" id="PS50937"/>
    </source>
</evidence>
<accession>A0A4U8VU83</accession>
<dbReference type="SUPFAM" id="SSF89082">
    <property type="entry name" value="Antibiotic binding domain of TipA-like multidrug resistance regulators"/>
    <property type="match status" value="1"/>
</dbReference>
<dbReference type="PRINTS" id="PR00040">
    <property type="entry name" value="HTHMERR"/>
</dbReference>
<dbReference type="AlphaFoldDB" id="A0A4U8VU83"/>
<dbReference type="InterPro" id="IPR000551">
    <property type="entry name" value="MerR-type_HTH_dom"/>
</dbReference>
<evidence type="ECO:0000256" key="3">
    <source>
        <dbReference type="ARBA" id="ARBA00023159"/>
    </source>
</evidence>
<evidence type="ECO:0000256" key="2">
    <source>
        <dbReference type="ARBA" id="ARBA00023125"/>
    </source>
</evidence>
<dbReference type="InterPro" id="IPR012925">
    <property type="entry name" value="TipAS_dom"/>
</dbReference>
<protein>
    <submittedName>
        <fullName evidence="7">HTH-type transcriptional activator tipA</fullName>
    </submittedName>
</protein>
<evidence type="ECO:0000256" key="5">
    <source>
        <dbReference type="SAM" id="Coils"/>
    </source>
</evidence>
<name>A0A4U8VU83_9NOCA</name>
<dbReference type="InterPro" id="IPR009061">
    <property type="entry name" value="DNA-bd_dom_put_sf"/>
</dbReference>